<sequence length="154" mass="16646">MLFLIFAFSVITMSLAASLVRYFQYGSGGSYPPGGSYGSRIRLLLAASVITLAFTIYLGIGVIAAMANPAFGIMIHLILYFISFVLVLSGAAALTNLTVGYNCAQVTWSRCNIVKGLVANSWILTILLFVMLWWIFFVGLKRNRGIMGGLGGDD</sequence>
<feature type="transmembrane region" description="Helical" evidence="1">
    <location>
        <begin position="77"/>
        <end position="99"/>
    </location>
</feature>
<keyword evidence="1" id="KW-0472">Membrane</keyword>
<evidence type="ECO:0000256" key="1">
    <source>
        <dbReference type="SAM" id="Phobius"/>
    </source>
</evidence>
<reference evidence="4" key="1">
    <citation type="submission" date="2016-09" db="EMBL/GenBank/DDBJ databases">
        <authorList>
            <person name="Jeantristanb JTB J.-T."/>
            <person name="Ricardo R."/>
        </authorList>
    </citation>
    <scope>NUCLEOTIDE SEQUENCE [LARGE SCALE GENOMIC DNA]</scope>
</reference>
<keyword evidence="2" id="KW-0732">Signal</keyword>
<name>A0A238F728_9BASI</name>
<evidence type="ECO:0000313" key="4">
    <source>
        <dbReference type="Proteomes" id="UP000198372"/>
    </source>
</evidence>
<protein>
    <submittedName>
        <fullName evidence="3">BQ2448_1977 protein</fullName>
    </submittedName>
</protein>
<dbReference type="OrthoDB" id="2117453at2759"/>
<evidence type="ECO:0000313" key="3">
    <source>
        <dbReference type="EMBL" id="SCV68957.1"/>
    </source>
</evidence>
<accession>A0A238F728</accession>
<keyword evidence="1" id="KW-0812">Transmembrane</keyword>
<proteinExistence type="predicted"/>
<dbReference type="AlphaFoldDB" id="A0A238F728"/>
<feature type="transmembrane region" description="Helical" evidence="1">
    <location>
        <begin position="119"/>
        <end position="140"/>
    </location>
</feature>
<feature type="chain" id="PRO_5012782633" evidence="2">
    <location>
        <begin position="17"/>
        <end position="154"/>
    </location>
</feature>
<gene>
    <name evidence="3" type="ORF">BQ2448_1977</name>
</gene>
<evidence type="ECO:0000256" key="2">
    <source>
        <dbReference type="SAM" id="SignalP"/>
    </source>
</evidence>
<feature type="transmembrane region" description="Helical" evidence="1">
    <location>
        <begin position="40"/>
        <end position="65"/>
    </location>
</feature>
<keyword evidence="4" id="KW-1185">Reference proteome</keyword>
<dbReference type="Proteomes" id="UP000198372">
    <property type="component" value="Unassembled WGS sequence"/>
</dbReference>
<organism evidence="3 4">
    <name type="scientific">Microbotryum intermedium</name>
    <dbReference type="NCBI Taxonomy" id="269621"/>
    <lineage>
        <taxon>Eukaryota</taxon>
        <taxon>Fungi</taxon>
        <taxon>Dikarya</taxon>
        <taxon>Basidiomycota</taxon>
        <taxon>Pucciniomycotina</taxon>
        <taxon>Microbotryomycetes</taxon>
        <taxon>Microbotryales</taxon>
        <taxon>Microbotryaceae</taxon>
        <taxon>Microbotryum</taxon>
    </lineage>
</organism>
<feature type="signal peptide" evidence="2">
    <location>
        <begin position="1"/>
        <end position="16"/>
    </location>
</feature>
<keyword evidence="1" id="KW-1133">Transmembrane helix</keyword>
<dbReference type="EMBL" id="FMSP01000004">
    <property type="protein sequence ID" value="SCV68957.1"/>
    <property type="molecule type" value="Genomic_DNA"/>
</dbReference>